<evidence type="ECO:0000313" key="2">
    <source>
        <dbReference type="Proteomes" id="UP001055868"/>
    </source>
</evidence>
<accession>A0ABY4NBS9</accession>
<dbReference type="CDD" id="cd17511">
    <property type="entry name" value="YbjN_AmyR-like"/>
    <property type="match status" value="1"/>
</dbReference>
<dbReference type="EMBL" id="CP097218">
    <property type="protein sequence ID" value="UQN31267.1"/>
    <property type="molecule type" value="Genomic_DNA"/>
</dbReference>
<dbReference type="InterPro" id="IPR019660">
    <property type="entry name" value="Put_sensory_transdc_reg_YbjN"/>
</dbReference>
<sequence length="160" mass="18048">MTQQQASSATASMEGLDPISTDRVEAALSGHGYAFVEDTDHPEVLRARFDDYRFQFMLTGEAGSVLQIRGRWNRSVSRAHKPEMLKLCNEWNMSRVWPKVYVRRESEGLLGLYGEVTSDFSSGASDQQIDRAIECGLRTVIAFFHELEERLGAEVDELDA</sequence>
<protein>
    <submittedName>
        <fullName evidence="1">YbjN domain-containing protein</fullName>
    </submittedName>
</protein>
<evidence type="ECO:0000313" key="1">
    <source>
        <dbReference type="EMBL" id="UQN31267.1"/>
    </source>
</evidence>
<dbReference type="Proteomes" id="UP001055868">
    <property type="component" value="Chromosome"/>
</dbReference>
<name>A0ABY4NBS9_9MICO</name>
<keyword evidence="2" id="KW-1185">Reference proteome</keyword>
<organism evidence="1 2">
    <name type="scientific">Brachybacterium kimchii</name>
    <dbReference type="NCBI Taxonomy" id="2942909"/>
    <lineage>
        <taxon>Bacteria</taxon>
        <taxon>Bacillati</taxon>
        <taxon>Actinomycetota</taxon>
        <taxon>Actinomycetes</taxon>
        <taxon>Micrococcales</taxon>
        <taxon>Dermabacteraceae</taxon>
        <taxon>Brachybacterium</taxon>
    </lineage>
</organism>
<dbReference type="Pfam" id="PF10722">
    <property type="entry name" value="YbjN"/>
    <property type="match status" value="1"/>
</dbReference>
<reference evidence="1" key="1">
    <citation type="submission" date="2022-05" db="EMBL/GenBank/DDBJ databases">
        <title>Genomic analysis of Brachybacterium sp. CBA3104.</title>
        <authorList>
            <person name="Roh S.W."/>
            <person name="Kim Y.B."/>
            <person name="Kim Y."/>
        </authorList>
    </citation>
    <scope>NUCLEOTIDE SEQUENCE</scope>
    <source>
        <strain evidence="1">CBA3104</strain>
    </source>
</reference>
<gene>
    <name evidence="1" type="ORF">M4486_08295</name>
</gene>
<proteinExistence type="predicted"/>
<dbReference type="RefSeq" id="WP_249480700.1">
    <property type="nucleotide sequence ID" value="NZ_CP097218.1"/>
</dbReference>